<evidence type="ECO:0000256" key="1">
    <source>
        <dbReference type="SAM" id="MobiDB-lite"/>
    </source>
</evidence>
<reference evidence="3" key="1">
    <citation type="journal article" date="2024" name="IScience">
        <title>Strigolactones Initiate the Formation of Haustorium-like Structures in Castilleja.</title>
        <authorList>
            <person name="Buerger M."/>
            <person name="Peterson D."/>
            <person name="Chory J."/>
        </authorList>
    </citation>
    <scope>NUCLEOTIDE SEQUENCE [LARGE SCALE GENOMIC DNA]</scope>
</reference>
<protein>
    <submittedName>
        <fullName evidence="2">Uncharacterized protein</fullName>
    </submittedName>
</protein>
<organism evidence="2 3">
    <name type="scientific">Castilleja foliolosa</name>
    <dbReference type="NCBI Taxonomy" id="1961234"/>
    <lineage>
        <taxon>Eukaryota</taxon>
        <taxon>Viridiplantae</taxon>
        <taxon>Streptophyta</taxon>
        <taxon>Embryophyta</taxon>
        <taxon>Tracheophyta</taxon>
        <taxon>Spermatophyta</taxon>
        <taxon>Magnoliopsida</taxon>
        <taxon>eudicotyledons</taxon>
        <taxon>Gunneridae</taxon>
        <taxon>Pentapetalae</taxon>
        <taxon>asterids</taxon>
        <taxon>lamiids</taxon>
        <taxon>Lamiales</taxon>
        <taxon>Orobanchaceae</taxon>
        <taxon>Pedicularideae</taxon>
        <taxon>Castillejinae</taxon>
        <taxon>Castilleja</taxon>
    </lineage>
</organism>
<evidence type="ECO:0000313" key="3">
    <source>
        <dbReference type="Proteomes" id="UP001632038"/>
    </source>
</evidence>
<comment type="caution">
    <text evidence="2">The sequence shown here is derived from an EMBL/GenBank/DDBJ whole genome shotgun (WGS) entry which is preliminary data.</text>
</comment>
<accession>A0ABD3CY98</accession>
<feature type="compositionally biased region" description="Basic and acidic residues" evidence="1">
    <location>
        <begin position="57"/>
        <end position="69"/>
    </location>
</feature>
<evidence type="ECO:0000313" key="2">
    <source>
        <dbReference type="EMBL" id="KAL3634291.1"/>
    </source>
</evidence>
<dbReference type="Proteomes" id="UP001632038">
    <property type="component" value="Unassembled WGS sequence"/>
</dbReference>
<sequence>MPIYLMYRKNFRNIPTPILALIRYGKLNISHFGIYFPIPKPTPQLKTSGSATASEPHLPKVDGERENARTTRSSDPSRPFKTLYEGMREFSRLRIRIKGCMDSLCARTGLGTPMEWKNWSLGKRVLSGLLANRILGHPVTNLEIWASVNPYSLRRFNTASGFSGDLTLRHKFLDAETASFEDKPHELTR</sequence>
<dbReference type="EMBL" id="JAVIJP010000028">
    <property type="protein sequence ID" value="KAL3634291.1"/>
    <property type="molecule type" value="Genomic_DNA"/>
</dbReference>
<proteinExistence type="predicted"/>
<dbReference type="AlphaFoldDB" id="A0ABD3CY98"/>
<keyword evidence="3" id="KW-1185">Reference proteome</keyword>
<gene>
    <name evidence="2" type="ORF">CASFOL_021345</name>
</gene>
<name>A0ABD3CY98_9LAMI</name>
<feature type="region of interest" description="Disordered" evidence="1">
    <location>
        <begin position="45"/>
        <end position="78"/>
    </location>
</feature>